<protein>
    <submittedName>
        <fullName evidence="2">Ketosteroid isomerase-like protein</fullName>
    </submittedName>
</protein>
<dbReference type="SUPFAM" id="SSF54427">
    <property type="entry name" value="NTF2-like"/>
    <property type="match status" value="1"/>
</dbReference>
<evidence type="ECO:0000313" key="2">
    <source>
        <dbReference type="EMBL" id="RIA37988.1"/>
    </source>
</evidence>
<name>A0A397NNJ7_9SPHN</name>
<dbReference type="Pfam" id="PF12680">
    <property type="entry name" value="SnoaL_2"/>
    <property type="match status" value="1"/>
</dbReference>
<gene>
    <name evidence="2" type="ORF">DFR49_3879</name>
</gene>
<comment type="caution">
    <text evidence="2">The sequence shown here is derived from an EMBL/GenBank/DDBJ whole genome shotgun (WGS) entry which is preliminary data.</text>
</comment>
<accession>A0A397NNJ7</accession>
<dbReference type="AlphaFoldDB" id="A0A397NNJ7"/>
<keyword evidence="2" id="KW-0413">Isomerase</keyword>
<dbReference type="Gene3D" id="3.10.450.50">
    <property type="match status" value="1"/>
</dbReference>
<dbReference type="InterPro" id="IPR032710">
    <property type="entry name" value="NTF2-like_dom_sf"/>
</dbReference>
<dbReference type="InterPro" id="IPR037401">
    <property type="entry name" value="SnoaL-like"/>
</dbReference>
<organism evidence="2 3">
    <name type="scientific">Hephaestia caeni</name>
    <dbReference type="NCBI Taxonomy" id="645617"/>
    <lineage>
        <taxon>Bacteria</taxon>
        <taxon>Pseudomonadati</taxon>
        <taxon>Pseudomonadota</taxon>
        <taxon>Alphaproteobacteria</taxon>
        <taxon>Sphingomonadales</taxon>
        <taxon>Sphingomonadaceae</taxon>
        <taxon>Hephaestia</taxon>
    </lineage>
</organism>
<dbReference type="GO" id="GO:0016853">
    <property type="term" value="F:isomerase activity"/>
    <property type="evidence" value="ECO:0007669"/>
    <property type="project" value="UniProtKB-KW"/>
</dbReference>
<evidence type="ECO:0000313" key="3">
    <source>
        <dbReference type="Proteomes" id="UP000266568"/>
    </source>
</evidence>
<sequence>MTDTPESMNLLADRFFTAVEAGDIDMIANIYAEDGIIWKSFDEIETTAAQSLAYLAGARGRLRDVKYKNIRRSVFAGGFVQQHRYTCIRRSDGKAFDFPACLVVTVQDNRFVRIEEYYDSTNRKELISGD</sequence>
<dbReference type="EMBL" id="QXDC01000004">
    <property type="protein sequence ID" value="RIA37988.1"/>
    <property type="molecule type" value="Genomic_DNA"/>
</dbReference>
<dbReference type="Proteomes" id="UP000266568">
    <property type="component" value="Unassembled WGS sequence"/>
</dbReference>
<reference evidence="2 3" key="1">
    <citation type="submission" date="2018-08" db="EMBL/GenBank/DDBJ databases">
        <title>Genomic Encyclopedia of Type Strains, Phase IV (KMG-IV): sequencing the most valuable type-strain genomes for metagenomic binning, comparative biology and taxonomic classification.</title>
        <authorList>
            <person name="Goeker M."/>
        </authorList>
    </citation>
    <scope>NUCLEOTIDE SEQUENCE [LARGE SCALE GENOMIC DNA]</scope>
    <source>
        <strain evidence="2 3">DSM 25527</strain>
    </source>
</reference>
<evidence type="ECO:0000259" key="1">
    <source>
        <dbReference type="Pfam" id="PF12680"/>
    </source>
</evidence>
<keyword evidence="3" id="KW-1185">Reference proteome</keyword>
<feature type="domain" description="SnoaL-like" evidence="1">
    <location>
        <begin position="13"/>
        <end position="113"/>
    </location>
</feature>
<proteinExistence type="predicted"/>